<keyword evidence="2" id="KW-1185">Reference proteome</keyword>
<accession>A0A069QK83</accession>
<evidence type="ECO:0000313" key="1">
    <source>
        <dbReference type="EMBL" id="KDR53082.1"/>
    </source>
</evidence>
<sequence>MLAFGCVYLYFYNHAHCCSKNPIKRTPFLVKFAYFSPKV</sequence>
<dbReference type="Proteomes" id="UP000027442">
    <property type="component" value="Unassembled WGS sequence"/>
</dbReference>
<evidence type="ECO:0000313" key="2">
    <source>
        <dbReference type="Proteomes" id="UP000027442"/>
    </source>
</evidence>
<name>A0A069QK83_HOYLO</name>
<organism evidence="1 2">
    <name type="scientific">Hoylesella loescheii DSM 19665 = JCM 12249 = ATCC 15930</name>
    <dbReference type="NCBI Taxonomy" id="1122985"/>
    <lineage>
        <taxon>Bacteria</taxon>
        <taxon>Pseudomonadati</taxon>
        <taxon>Bacteroidota</taxon>
        <taxon>Bacteroidia</taxon>
        <taxon>Bacteroidales</taxon>
        <taxon>Prevotellaceae</taxon>
        <taxon>Hoylesella</taxon>
    </lineage>
</organism>
<comment type="caution">
    <text evidence="1">The sequence shown here is derived from an EMBL/GenBank/DDBJ whole genome shotgun (WGS) entry which is preliminary data.</text>
</comment>
<dbReference type="EMBL" id="JNGW01000030">
    <property type="protein sequence ID" value="KDR53082.1"/>
    <property type="molecule type" value="Genomic_DNA"/>
</dbReference>
<gene>
    <name evidence="1" type="ORF">HMPREF1991_00808</name>
</gene>
<dbReference type="AlphaFoldDB" id="A0A069QK83"/>
<reference evidence="1 2" key="1">
    <citation type="submission" date="2013-08" db="EMBL/GenBank/DDBJ databases">
        <authorList>
            <person name="Weinstock G."/>
            <person name="Sodergren E."/>
            <person name="Wylie T."/>
            <person name="Fulton L."/>
            <person name="Fulton R."/>
            <person name="Fronick C."/>
            <person name="O'Laughlin M."/>
            <person name="Godfrey J."/>
            <person name="Miner T."/>
            <person name="Herter B."/>
            <person name="Appelbaum E."/>
            <person name="Cordes M."/>
            <person name="Lek S."/>
            <person name="Wollam A."/>
            <person name="Pepin K.H."/>
            <person name="Palsikar V.B."/>
            <person name="Mitreva M."/>
            <person name="Wilson R.K."/>
        </authorList>
    </citation>
    <scope>NUCLEOTIDE SEQUENCE [LARGE SCALE GENOMIC DNA]</scope>
    <source>
        <strain evidence="1 2">ATCC 15930</strain>
    </source>
</reference>
<proteinExistence type="predicted"/>
<dbReference type="PATRIC" id="fig|1122985.7.peg.835"/>
<protein>
    <submittedName>
        <fullName evidence="1">Uncharacterized protein</fullName>
    </submittedName>
</protein>
<dbReference type="HOGENOM" id="CLU_3314629_0_0_10"/>